<name>A0A7J9B2Q5_9ROSI</name>
<reference evidence="1 2" key="1">
    <citation type="journal article" date="2019" name="Genome Biol. Evol.">
        <title>Insights into the evolution of the New World diploid cottons (Gossypium, subgenus Houzingenia) based on genome sequencing.</title>
        <authorList>
            <person name="Grover C.E."/>
            <person name="Arick M.A. 2nd"/>
            <person name="Thrash A."/>
            <person name="Conover J.L."/>
            <person name="Sanders W.S."/>
            <person name="Peterson D.G."/>
            <person name="Frelichowski J.E."/>
            <person name="Scheffler J.A."/>
            <person name="Scheffler B.E."/>
            <person name="Wendel J.F."/>
        </authorList>
    </citation>
    <scope>NUCLEOTIDE SEQUENCE [LARGE SCALE GENOMIC DNA]</scope>
    <source>
        <strain evidence="1">4</strain>
        <tissue evidence="1">Leaf</tissue>
    </source>
</reference>
<evidence type="ECO:0000313" key="2">
    <source>
        <dbReference type="Proteomes" id="UP000593574"/>
    </source>
</evidence>
<accession>A0A7J9B2Q5</accession>
<evidence type="ECO:0000313" key="1">
    <source>
        <dbReference type="EMBL" id="MBA0730611.1"/>
    </source>
</evidence>
<organism evidence="1 2">
    <name type="scientific">Gossypium laxum</name>
    <dbReference type="NCBI Taxonomy" id="34288"/>
    <lineage>
        <taxon>Eukaryota</taxon>
        <taxon>Viridiplantae</taxon>
        <taxon>Streptophyta</taxon>
        <taxon>Embryophyta</taxon>
        <taxon>Tracheophyta</taxon>
        <taxon>Spermatophyta</taxon>
        <taxon>Magnoliopsida</taxon>
        <taxon>eudicotyledons</taxon>
        <taxon>Gunneridae</taxon>
        <taxon>Pentapetalae</taxon>
        <taxon>rosids</taxon>
        <taxon>malvids</taxon>
        <taxon>Malvales</taxon>
        <taxon>Malvaceae</taxon>
        <taxon>Malvoideae</taxon>
        <taxon>Gossypium</taxon>
    </lineage>
</organism>
<proteinExistence type="predicted"/>
<keyword evidence="2" id="KW-1185">Reference proteome</keyword>
<comment type="caution">
    <text evidence="1">The sequence shown here is derived from an EMBL/GenBank/DDBJ whole genome shotgun (WGS) entry which is preliminary data.</text>
</comment>
<dbReference type="Proteomes" id="UP000593574">
    <property type="component" value="Unassembled WGS sequence"/>
</dbReference>
<protein>
    <submittedName>
        <fullName evidence="1">Uncharacterized protein</fullName>
    </submittedName>
</protein>
<dbReference type="EMBL" id="JABEZV010446212">
    <property type="protein sequence ID" value="MBA0730611.1"/>
    <property type="molecule type" value="Genomic_DNA"/>
</dbReference>
<sequence length="48" mass="5627">MPSLLRLGRRMPSCLPRVPYNNRSLEIVKLIIGYEQHKSKYMGKLTHT</sequence>
<gene>
    <name evidence="1" type="ORF">Golax_004559</name>
</gene>
<dbReference type="AlphaFoldDB" id="A0A7J9B2Q5"/>